<name>A0A2G5I2D0_CERBT</name>
<dbReference type="OrthoDB" id="10434568at2759"/>
<protein>
    <submittedName>
        <fullName evidence="2">Uncharacterized protein</fullName>
    </submittedName>
</protein>
<feature type="compositionally biased region" description="Low complexity" evidence="1">
    <location>
        <begin position="104"/>
        <end position="121"/>
    </location>
</feature>
<keyword evidence="5" id="KW-1185">Reference proteome</keyword>
<dbReference type="EMBL" id="CP134186">
    <property type="protein sequence ID" value="WPB00811.1"/>
    <property type="molecule type" value="Genomic_DNA"/>
</dbReference>
<feature type="compositionally biased region" description="Polar residues" evidence="1">
    <location>
        <begin position="45"/>
        <end position="70"/>
    </location>
</feature>
<reference evidence="2 4" key="1">
    <citation type="submission" date="2015-10" db="EMBL/GenBank/DDBJ databases">
        <title>The cercosporin biosynthetic gene cluster was horizontally transferred to several fungal lineages and shown to be expanded in Cercospora beticola based on microsynteny with recipient genomes.</title>
        <authorList>
            <person name="De Jonge R."/>
            <person name="Ebert M.K."/>
            <person name="Suttle J.C."/>
            <person name="Jurick Ii W.M."/>
            <person name="Secor G.A."/>
            <person name="Thomma B.P."/>
            <person name="Van De Peer Y."/>
            <person name="Bolton M.D."/>
        </authorList>
    </citation>
    <scope>NUCLEOTIDE SEQUENCE [LARGE SCALE GENOMIC DNA]</scope>
    <source>
        <strain evidence="2 4">09-40</strain>
    </source>
</reference>
<evidence type="ECO:0000313" key="3">
    <source>
        <dbReference type="EMBL" id="WPB00811.1"/>
    </source>
</evidence>
<feature type="region of interest" description="Disordered" evidence="1">
    <location>
        <begin position="45"/>
        <end position="121"/>
    </location>
</feature>
<dbReference type="Proteomes" id="UP000230605">
    <property type="component" value="Chromosome 3"/>
</dbReference>
<reference evidence="3 5" key="2">
    <citation type="submission" date="2023-09" db="EMBL/GenBank/DDBJ databases">
        <title>Complete-Gapless Cercospora beticola genome.</title>
        <authorList>
            <person name="Wyatt N.A."/>
            <person name="Spanner R.E."/>
            <person name="Bolton M.D."/>
        </authorList>
    </citation>
    <scope>NUCLEOTIDE SEQUENCE [LARGE SCALE GENOMIC DNA]</scope>
    <source>
        <strain evidence="3">Cb09-40</strain>
    </source>
</reference>
<evidence type="ECO:0000313" key="5">
    <source>
        <dbReference type="Proteomes" id="UP001302367"/>
    </source>
</evidence>
<feature type="region of interest" description="Disordered" evidence="1">
    <location>
        <begin position="396"/>
        <end position="436"/>
    </location>
</feature>
<feature type="region of interest" description="Disordered" evidence="1">
    <location>
        <begin position="177"/>
        <end position="196"/>
    </location>
</feature>
<feature type="compositionally biased region" description="Polar residues" evidence="1">
    <location>
        <begin position="147"/>
        <end position="166"/>
    </location>
</feature>
<evidence type="ECO:0000313" key="4">
    <source>
        <dbReference type="Proteomes" id="UP000230605"/>
    </source>
</evidence>
<evidence type="ECO:0000313" key="2">
    <source>
        <dbReference type="EMBL" id="PIA98920.1"/>
    </source>
</evidence>
<dbReference type="AlphaFoldDB" id="A0A2G5I2D0"/>
<gene>
    <name evidence="2" type="ORF">CB0940_03631</name>
    <name evidence="3" type="ORF">RHO25_005431</name>
</gene>
<dbReference type="Proteomes" id="UP001302367">
    <property type="component" value="Chromosome 3"/>
</dbReference>
<dbReference type="EMBL" id="LKMD01000101">
    <property type="protein sequence ID" value="PIA98920.1"/>
    <property type="molecule type" value="Genomic_DNA"/>
</dbReference>
<feature type="region of interest" description="Disordered" evidence="1">
    <location>
        <begin position="147"/>
        <end position="167"/>
    </location>
</feature>
<sequence length="554" mass="59088">MKVETLMQVIRNQYEGDTRSTLDYADLDQLLPALNMAMWVAKGRPQQQRVAQSATPSQASSRATDDQANPSLPDGLAPNSPTSPPPPPALQQVEQPQLTHHEASSSSSTAVTPAPSTATDSLTSSIIKSNQTGDTEATQITHLQEYGNGNASPAAQPVTTSSSNDVSAFHAQSQALSAATASNIAPRKKAKSTGLARAKSRPTFVVNPHHADMGIFAGKTVDEILTPNNGITHSSGHKDAVEKINQKRKAEGLPEMRFKDRTWNHRLEDALMHKLGRANYDSSLEEIRDARKNDQARAAYVAMLMNDQTNEHNPTSVCTEESCIGKRARAQKKSLSALNASTPANGGYGTPYATGSATASLFDGSSSETPASEVFNANAGTTAPSSLKHARDVNNAEPAFEQPDGVNIKRRKARQGRVLRGNGQAQGSDDPALDPALFSSNQAQSRAPYHQYSQQGNAGLIQNGYAPVAEAHNHPPSTFTAPGLHAATTYFDDQASDSMRTEDVDGAVVHQQVDDEQGFGEVAQSFEEITAHVGGGIDTHHDGPAPTHFDQHND</sequence>
<evidence type="ECO:0000256" key="1">
    <source>
        <dbReference type="SAM" id="MobiDB-lite"/>
    </source>
</evidence>
<accession>A0A2G5I2D0</accession>
<feature type="compositionally biased region" description="Basic residues" evidence="1">
    <location>
        <begin position="408"/>
        <end position="417"/>
    </location>
</feature>
<organism evidence="2 4">
    <name type="scientific">Cercospora beticola</name>
    <name type="common">Sugarbeet leaf spot fungus</name>
    <dbReference type="NCBI Taxonomy" id="122368"/>
    <lineage>
        <taxon>Eukaryota</taxon>
        <taxon>Fungi</taxon>
        <taxon>Dikarya</taxon>
        <taxon>Ascomycota</taxon>
        <taxon>Pezizomycotina</taxon>
        <taxon>Dothideomycetes</taxon>
        <taxon>Dothideomycetidae</taxon>
        <taxon>Mycosphaerellales</taxon>
        <taxon>Mycosphaerellaceae</taxon>
        <taxon>Cercospora</taxon>
    </lineage>
</organism>
<proteinExistence type="predicted"/>